<dbReference type="GO" id="GO:0005886">
    <property type="term" value="C:plasma membrane"/>
    <property type="evidence" value="ECO:0007669"/>
    <property type="project" value="UniProtKB-SubCell"/>
</dbReference>
<evidence type="ECO:0000313" key="9">
    <source>
        <dbReference type="Proteomes" id="UP000644610"/>
    </source>
</evidence>
<dbReference type="GO" id="GO:0016887">
    <property type="term" value="F:ATP hydrolysis activity"/>
    <property type="evidence" value="ECO:0007669"/>
    <property type="project" value="InterPro"/>
</dbReference>
<evidence type="ECO:0000259" key="7">
    <source>
        <dbReference type="PROSITE" id="PS50893"/>
    </source>
</evidence>
<dbReference type="AlphaFoldDB" id="A0A8J3XTM2"/>
<dbReference type="InterPro" id="IPR027417">
    <property type="entry name" value="P-loop_NTPase"/>
</dbReference>
<dbReference type="RefSeq" id="WP_203978023.1">
    <property type="nucleotide sequence ID" value="NZ_BAAAKY010000026.1"/>
</dbReference>
<protein>
    <recommendedName>
        <fullName evidence="7">ABC transporter domain-containing protein</fullName>
    </recommendedName>
</protein>
<keyword evidence="4" id="KW-0547">Nucleotide-binding</keyword>
<evidence type="ECO:0000313" key="8">
    <source>
        <dbReference type="EMBL" id="GII48558.1"/>
    </source>
</evidence>
<evidence type="ECO:0000256" key="6">
    <source>
        <dbReference type="ARBA" id="ARBA00023251"/>
    </source>
</evidence>
<accession>A0A8J3XTM2</accession>
<evidence type="ECO:0000256" key="3">
    <source>
        <dbReference type="ARBA" id="ARBA00022448"/>
    </source>
</evidence>
<dbReference type="PANTHER" id="PTHR42711">
    <property type="entry name" value="ABC TRANSPORTER ATP-BINDING PROTEIN"/>
    <property type="match status" value="1"/>
</dbReference>
<keyword evidence="9" id="KW-1185">Reference proteome</keyword>
<dbReference type="InterPro" id="IPR003593">
    <property type="entry name" value="AAA+_ATPase"/>
</dbReference>
<gene>
    <name evidence="8" type="ORF">Psi02_49820</name>
</gene>
<dbReference type="SUPFAM" id="SSF52540">
    <property type="entry name" value="P-loop containing nucleoside triphosphate hydrolases"/>
    <property type="match status" value="1"/>
</dbReference>
<dbReference type="InterPro" id="IPR050763">
    <property type="entry name" value="ABC_transporter_ATP-binding"/>
</dbReference>
<dbReference type="PROSITE" id="PS50893">
    <property type="entry name" value="ABC_TRANSPORTER_2"/>
    <property type="match status" value="1"/>
</dbReference>
<comment type="subcellular location">
    <subcellularLocation>
        <location evidence="1">Cell membrane</location>
        <topology evidence="1">Peripheral membrane protein</topology>
    </subcellularLocation>
</comment>
<dbReference type="Pfam" id="PF00005">
    <property type="entry name" value="ABC_tran"/>
    <property type="match status" value="1"/>
</dbReference>
<dbReference type="Gene3D" id="3.40.50.300">
    <property type="entry name" value="P-loop containing nucleotide triphosphate hydrolases"/>
    <property type="match status" value="1"/>
</dbReference>
<sequence length="293" mass="30428">MLDASELVKRFGPVRALDGFDLVVSAGEVCGLVGHNGAGKTTFARIACGLDRPDSGRVLVAGAEAGGWAAQSRIGWAPQEPALYPTATARENLRLFGGLAGLRRARLRTEIAEVAAAMGLEGLLDRPVGHLSGGQQRRVQTATALLHRPPVLLLDEPTVGADPETRQALLAVVRARALEGAAVCYTTHYLPELIELDATLAVVSGGRVIARGTRQELLTGLPGRAVLTFDGPAPGGGGAEALVIASALPAEAAAEVLATLGPDARRLRGVDITQPTLDDLYRHIASGELDRAA</sequence>
<dbReference type="GO" id="GO:0046677">
    <property type="term" value="P:response to antibiotic"/>
    <property type="evidence" value="ECO:0007669"/>
    <property type="project" value="UniProtKB-KW"/>
</dbReference>
<comment type="similarity">
    <text evidence="2">Belongs to the ABC transporter superfamily.</text>
</comment>
<keyword evidence="6" id="KW-0046">Antibiotic resistance</keyword>
<evidence type="ECO:0000256" key="2">
    <source>
        <dbReference type="ARBA" id="ARBA00005417"/>
    </source>
</evidence>
<dbReference type="PANTHER" id="PTHR42711:SF5">
    <property type="entry name" value="ABC TRANSPORTER ATP-BINDING PROTEIN NATA"/>
    <property type="match status" value="1"/>
</dbReference>
<comment type="caution">
    <text evidence="8">The sequence shown here is derived from an EMBL/GenBank/DDBJ whole genome shotgun (WGS) entry which is preliminary data.</text>
</comment>
<evidence type="ECO:0000256" key="1">
    <source>
        <dbReference type="ARBA" id="ARBA00004202"/>
    </source>
</evidence>
<keyword evidence="3" id="KW-0813">Transport</keyword>
<keyword evidence="5" id="KW-0067">ATP-binding</keyword>
<dbReference type="SMART" id="SM00382">
    <property type="entry name" value="AAA"/>
    <property type="match status" value="1"/>
</dbReference>
<dbReference type="InterPro" id="IPR003439">
    <property type="entry name" value="ABC_transporter-like_ATP-bd"/>
</dbReference>
<dbReference type="GO" id="GO:0005524">
    <property type="term" value="F:ATP binding"/>
    <property type="evidence" value="ECO:0007669"/>
    <property type="project" value="UniProtKB-KW"/>
</dbReference>
<name>A0A8J3XTM2_9ACTN</name>
<dbReference type="Proteomes" id="UP000644610">
    <property type="component" value="Unassembled WGS sequence"/>
</dbReference>
<dbReference type="EMBL" id="BOOQ01000032">
    <property type="protein sequence ID" value="GII48558.1"/>
    <property type="molecule type" value="Genomic_DNA"/>
</dbReference>
<reference evidence="8" key="1">
    <citation type="submission" date="2021-01" db="EMBL/GenBank/DDBJ databases">
        <title>Whole genome shotgun sequence of Planotetraspora silvatica NBRC 100141.</title>
        <authorList>
            <person name="Komaki H."/>
            <person name="Tamura T."/>
        </authorList>
    </citation>
    <scope>NUCLEOTIDE SEQUENCE</scope>
    <source>
        <strain evidence="8">NBRC 100141</strain>
    </source>
</reference>
<organism evidence="8 9">
    <name type="scientific">Planotetraspora silvatica</name>
    <dbReference type="NCBI Taxonomy" id="234614"/>
    <lineage>
        <taxon>Bacteria</taxon>
        <taxon>Bacillati</taxon>
        <taxon>Actinomycetota</taxon>
        <taxon>Actinomycetes</taxon>
        <taxon>Streptosporangiales</taxon>
        <taxon>Streptosporangiaceae</taxon>
        <taxon>Planotetraspora</taxon>
    </lineage>
</organism>
<evidence type="ECO:0000256" key="4">
    <source>
        <dbReference type="ARBA" id="ARBA00022741"/>
    </source>
</evidence>
<evidence type="ECO:0000256" key="5">
    <source>
        <dbReference type="ARBA" id="ARBA00022840"/>
    </source>
</evidence>
<proteinExistence type="inferred from homology"/>
<feature type="domain" description="ABC transporter" evidence="7">
    <location>
        <begin position="2"/>
        <end position="230"/>
    </location>
</feature>